<gene>
    <name evidence="8" type="ORF">B7P33_04740</name>
</gene>
<evidence type="ECO:0000256" key="5">
    <source>
        <dbReference type="ARBA" id="ARBA00023136"/>
    </source>
</evidence>
<dbReference type="OrthoDB" id="1123412at2"/>
<evidence type="ECO:0000256" key="2">
    <source>
        <dbReference type="ARBA" id="ARBA00022475"/>
    </source>
</evidence>
<comment type="subcellular location">
    <subcellularLocation>
        <location evidence="1">Cell membrane</location>
        <topology evidence="1">Multi-pass membrane protein</topology>
    </subcellularLocation>
</comment>
<feature type="domain" description="Cardiolipin synthase N-terminal" evidence="7">
    <location>
        <begin position="26"/>
        <end position="62"/>
    </location>
</feature>
<dbReference type="AlphaFoldDB" id="A0A2A4GF65"/>
<comment type="caution">
    <text evidence="8">The sequence shown here is derived from an EMBL/GenBank/DDBJ whole genome shotgun (WGS) entry which is preliminary data.</text>
</comment>
<keyword evidence="3 6" id="KW-0812">Transmembrane</keyword>
<accession>A0A2A4GF65</accession>
<evidence type="ECO:0000313" key="8">
    <source>
        <dbReference type="EMBL" id="PCE66606.1"/>
    </source>
</evidence>
<reference evidence="8 9" key="1">
    <citation type="submission" date="2017-04" db="EMBL/GenBank/DDBJ databases">
        <title>A new member of the family Flavobacteriaceae isolated from ascidians.</title>
        <authorList>
            <person name="Chen L."/>
        </authorList>
    </citation>
    <scope>NUCLEOTIDE SEQUENCE [LARGE SCALE GENOMIC DNA]</scope>
    <source>
        <strain evidence="8 9">HQA918</strain>
    </source>
</reference>
<protein>
    <recommendedName>
        <fullName evidence="7">Cardiolipin synthase N-terminal domain-containing protein</fullName>
    </recommendedName>
</protein>
<dbReference type="GO" id="GO:0005886">
    <property type="term" value="C:plasma membrane"/>
    <property type="evidence" value="ECO:0007669"/>
    <property type="project" value="UniProtKB-SubCell"/>
</dbReference>
<feature type="transmembrane region" description="Helical" evidence="6">
    <location>
        <begin position="43"/>
        <end position="62"/>
    </location>
</feature>
<evidence type="ECO:0000256" key="3">
    <source>
        <dbReference type="ARBA" id="ARBA00022692"/>
    </source>
</evidence>
<name>A0A2A4GF65_9FLAO</name>
<keyword evidence="2" id="KW-1003">Cell membrane</keyword>
<keyword evidence="9" id="KW-1185">Reference proteome</keyword>
<evidence type="ECO:0000313" key="9">
    <source>
        <dbReference type="Proteomes" id="UP000219559"/>
    </source>
</evidence>
<organism evidence="8 9">
    <name type="scientific">Sediminicola luteus</name>
    <dbReference type="NCBI Taxonomy" id="319238"/>
    <lineage>
        <taxon>Bacteria</taxon>
        <taxon>Pseudomonadati</taxon>
        <taxon>Bacteroidota</taxon>
        <taxon>Flavobacteriia</taxon>
        <taxon>Flavobacteriales</taxon>
        <taxon>Flavobacteriaceae</taxon>
        <taxon>Sediminicola</taxon>
    </lineage>
</organism>
<evidence type="ECO:0000256" key="6">
    <source>
        <dbReference type="SAM" id="Phobius"/>
    </source>
</evidence>
<dbReference type="InterPro" id="IPR027379">
    <property type="entry name" value="CLS_N"/>
</dbReference>
<proteinExistence type="predicted"/>
<evidence type="ECO:0000259" key="7">
    <source>
        <dbReference type="Pfam" id="PF13396"/>
    </source>
</evidence>
<dbReference type="Pfam" id="PF13396">
    <property type="entry name" value="PLDc_N"/>
    <property type="match status" value="1"/>
</dbReference>
<keyword evidence="4 6" id="KW-1133">Transmembrane helix</keyword>
<dbReference type="Proteomes" id="UP000219559">
    <property type="component" value="Unassembled WGS sequence"/>
</dbReference>
<feature type="transmembrane region" description="Helical" evidence="6">
    <location>
        <begin position="12"/>
        <end position="31"/>
    </location>
</feature>
<dbReference type="EMBL" id="NBWU01000001">
    <property type="protein sequence ID" value="PCE66606.1"/>
    <property type="molecule type" value="Genomic_DNA"/>
</dbReference>
<evidence type="ECO:0000256" key="4">
    <source>
        <dbReference type="ARBA" id="ARBA00022989"/>
    </source>
</evidence>
<evidence type="ECO:0000256" key="1">
    <source>
        <dbReference type="ARBA" id="ARBA00004651"/>
    </source>
</evidence>
<sequence>MEIDLADFSPTLFLSQVLAVLHLTLCMYCLVEIFRSQNKSENKFLWVLIVFFIPLIGSLVYINRSRINNTNTY</sequence>
<keyword evidence="5 6" id="KW-0472">Membrane</keyword>